<accession>A0A261G594</accession>
<dbReference type="AlphaFoldDB" id="A0A261G594"/>
<sequence>MEQQHYYDNGYDSRGTATVMSSSASSVDSDDWAALFAGLAA</sequence>
<reference evidence="1 2" key="1">
    <citation type="journal article" date="2017" name="BMC Genomics">
        <title>Comparative genomic and phylogenomic analyses of the Bifidobacteriaceae family.</title>
        <authorList>
            <person name="Lugli G.A."/>
            <person name="Milani C."/>
            <person name="Turroni F."/>
            <person name="Duranti S."/>
            <person name="Mancabelli L."/>
            <person name="Mangifesta M."/>
            <person name="Ferrario C."/>
            <person name="Modesto M."/>
            <person name="Mattarelli P."/>
            <person name="Jiri K."/>
            <person name="van Sinderen D."/>
            <person name="Ventura M."/>
        </authorList>
    </citation>
    <scope>NUCLEOTIDE SEQUENCE [LARGE SCALE GENOMIC DNA]</scope>
    <source>
        <strain evidence="1 2">DSM 100202</strain>
    </source>
</reference>
<protein>
    <submittedName>
        <fullName evidence="1">Uncharacterized protein</fullName>
    </submittedName>
</protein>
<organism evidence="1 2">
    <name type="scientific">Bifidobacterium hapali</name>
    <dbReference type="NCBI Taxonomy" id="1630172"/>
    <lineage>
        <taxon>Bacteria</taxon>
        <taxon>Bacillati</taxon>
        <taxon>Actinomycetota</taxon>
        <taxon>Actinomycetes</taxon>
        <taxon>Bifidobacteriales</taxon>
        <taxon>Bifidobacteriaceae</taxon>
        <taxon>Bifidobacterium</taxon>
    </lineage>
</organism>
<name>A0A261G594_9BIFI</name>
<evidence type="ECO:0000313" key="1">
    <source>
        <dbReference type="EMBL" id="OZG66599.1"/>
    </source>
</evidence>
<evidence type="ECO:0000313" key="2">
    <source>
        <dbReference type="Proteomes" id="UP000216074"/>
    </source>
</evidence>
<dbReference type="Proteomes" id="UP000216074">
    <property type="component" value="Unassembled WGS sequence"/>
</dbReference>
<comment type="caution">
    <text evidence="1">The sequence shown here is derived from an EMBL/GenBank/DDBJ whole genome shotgun (WGS) entry which is preliminary data.</text>
</comment>
<dbReference type="EMBL" id="MWWY01000004">
    <property type="protein sequence ID" value="OZG66599.1"/>
    <property type="molecule type" value="Genomic_DNA"/>
</dbReference>
<dbReference type="RefSeq" id="WP_275542088.1">
    <property type="nucleotide sequence ID" value="NZ_MWWY01000004.1"/>
</dbReference>
<proteinExistence type="predicted"/>
<gene>
    <name evidence="1" type="ORF">BHAP_0127</name>
</gene>
<keyword evidence="2" id="KW-1185">Reference proteome</keyword>